<dbReference type="PRINTS" id="PR00691">
    <property type="entry name" value="ADHESINB"/>
</dbReference>
<dbReference type="PATRIC" id="fig|1261.5.peg.1917"/>
<keyword evidence="4 7" id="KW-0732">Signal</keyword>
<dbReference type="InterPro" id="IPR006127">
    <property type="entry name" value="ZnuA-like"/>
</dbReference>
<feature type="coiled-coil region" evidence="6">
    <location>
        <begin position="161"/>
        <end position="188"/>
    </location>
</feature>
<dbReference type="SUPFAM" id="SSF53807">
    <property type="entry name" value="Helical backbone' metal receptor"/>
    <property type="match status" value="1"/>
</dbReference>
<dbReference type="Gene3D" id="3.40.50.1980">
    <property type="entry name" value="Nitrogenase molybdenum iron protein domain"/>
    <property type="match status" value="2"/>
</dbReference>
<keyword evidence="2 5" id="KW-0813">Transport</keyword>
<dbReference type="RefSeq" id="WP_021934846.1">
    <property type="nucleotide sequence ID" value="NZ_CAMPYD010000010.1"/>
</dbReference>
<organism evidence="8 9">
    <name type="scientific">Peptostreptococcus anaerobius</name>
    <dbReference type="NCBI Taxonomy" id="1261"/>
    <lineage>
        <taxon>Bacteria</taxon>
        <taxon>Bacillati</taxon>
        <taxon>Bacillota</taxon>
        <taxon>Clostridia</taxon>
        <taxon>Peptostreptococcales</taxon>
        <taxon>Peptostreptococcaceae</taxon>
        <taxon>Peptostreptococcus</taxon>
    </lineage>
</organism>
<reference evidence="8 9" key="1">
    <citation type="submission" date="2016-02" db="EMBL/GenBank/DDBJ databases">
        <authorList>
            <person name="Wen L."/>
            <person name="He K."/>
            <person name="Yang H."/>
        </authorList>
    </citation>
    <scope>NUCLEOTIDE SEQUENCE [LARGE SCALE GENOMIC DNA]</scope>
    <source>
        <strain evidence="8 9">MJR8628A</strain>
    </source>
</reference>
<sequence>MIKKVFSVFSLVVLMTALAFTTACSKKEASSAGSDKKNVVVTTSFLADMVEQIAGDSVNIDMIIPAGEDPHLYVAKPDDLTKIQKSDLLLYHGIHFEGKMVEALEKKGTAVTKNFKDDEIGVMEEDGKKIKDPHFWFNIDLYKKAVDVANEELGKLVPEKKDEYSKKAEAYKAELDKLNEENKKLLSEIPKENRYLVTPHDAFNYFSRAYNIEVVAPQGVSTDSELANKDIDKTAQFIVDHKIKAIFAESTTNPERMNKLKEIVKSKGFDVKVVSGEDKELFSDSLAPKGSKGDTFIDMYRHNVQLMNENLK</sequence>
<dbReference type="eggNOG" id="COG0803">
    <property type="taxonomic scope" value="Bacteria"/>
</dbReference>
<comment type="caution">
    <text evidence="8">The sequence shown here is derived from an EMBL/GenBank/DDBJ whole genome shotgun (WGS) entry which is preliminary data.</text>
</comment>
<evidence type="ECO:0000313" key="9">
    <source>
        <dbReference type="Proteomes" id="UP000070326"/>
    </source>
</evidence>
<dbReference type="GO" id="GO:0030313">
    <property type="term" value="C:cell envelope"/>
    <property type="evidence" value="ECO:0007669"/>
    <property type="project" value="UniProtKB-SubCell"/>
</dbReference>
<keyword evidence="3" id="KW-0479">Metal-binding</keyword>
<evidence type="ECO:0000256" key="2">
    <source>
        <dbReference type="ARBA" id="ARBA00022448"/>
    </source>
</evidence>
<comment type="subcellular location">
    <subcellularLocation>
        <location evidence="1">Cell envelope</location>
    </subcellularLocation>
</comment>
<evidence type="ECO:0000313" key="8">
    <source>
        <dbReference type="EMBL" id="KXI10320.1"/>
    </source>
</evidence>
<dbReference type="STRING" id="1261.HMPREF3195_01906"/>
<evidence type="ECO:0000256" key="6">
    <source>
        <dbReference type="SAM" id="Coils"/>
    </source>
</evidence>
<dbReference type="PANTHER" id="PTHR42953">
    <property type="entry name" value="HIGH-AFFINITY ZINC UPTAKE SYSTEM PROTEIN ZNUA-RELATED"/>
    <property type="match status" value="1"/>
</dbReference>
<evidence type="ECO:0000256" key="1">
    <source>
        <dbReference type="ARBA" id="ARBA00004196"/>
    </source>
</evidence>
<protein>
    <submittedName>
        <fullName evidence="8">ABC transporter, substrate-binding protein</fullName>
    </submittedName>
</protein>
<dbReference type="InterPro" id="IPR006128">
    <property type="entry name" value="Lipoprotein_PsaA-like"/>
</dbReference>
<accession>A0A135YLQ9</accession>
<dbReference type="Pfam" id="PF01297">
    <property type="entry name" value="ZnuA"/>
    <property type="match status" value="1"/>
</dbReference>
<feature type="signal peptide" evidence="7">
    <location>
        <begin position="1"/>
        <end position="19"/>
    </location>
</feature>
<dbReference type="AlphaFoldDB" id="A0A135YLQ9"/>
<dbReference type="PRINTS" id="PR00690">
    <property type="entry name" value="ADHESNFAMILY"/>
</dbReference>
<dbReference type="InterPro" id="IPR006129">
    <property type="entry name" value="AdhesinB"/>
</dbReference>
<evidence type="ECO:0000256" key="3">
    <source>
        <dbReference type="ARBA" id="ARBA00022723"/>
    </source>
</evidence>
<proteinExistence type="inferred from homology"/>
<dbReference type="GO" id="GO:0007155">
    <property type="term" value="P:cell adhesion"/>
    <property type="evidence" value="ECO:0007669"/>
    <property type="project" value="InterPro"/>
</dbReference>
<dbReference type="GO" id="GO:0030001">
    <property type="term" value="P:metal ion transport"/>
    <property type="evidence" value="ECO:0007669"/>
    <property type="project" value="InterPro"/>
</dbReference>
<keyword evidence="6" id="KW-0175">Coiled coil</keyword>
<evidence type="ECO:0000256" key="7">
    <source>
        <dbReference type="SAM" id="SignalP"/>
    </source>
</evidence>
<dbReference type="GO" id="GO:0046872">
    <property type="term" value="F:metal ion binding"/>
    <property type="evidence" value="ECO:0007669"/>
    <property type="project" value="UniProtKB-KW"/>
</dbReference>
<dbReference type="PROSITE" id="PS51257">
    <property type="entry name" value="PROKAR_LIPOPROTEIN"/>
    <property type="match status" value="1"/>
</dbReference>
<comment type="similarity">
    <text evidence="5">Belongs to the bacterial solute-binding protein 9 family.</text>
</comment>
<dbReference type="PANTHER" id="PTHR42953:SF1">
    <property type="entry name" value="METAL-BINDING PROTEIN HI_0362-RELATED"/>
    <property type="match status" value="1"/>
</dbReference>
<feature type="chain" id="PRO_5039653013" evidence="7">
    <location>
        <begin position="20"/>
        <end position="312"/>
    </location>
</feature>
<name>A0A135YLQ9_9FIRM</name>
<dbReference type="InterPro" id="IPR050492">
    <property type="entry name" value="Bact_metal-bind_prot9"/>
</dbReference>
<dbReference type="Proteomes" id="UP000070326">
    <property type="component" value="Unassembled WGS sequence"/>
</dbReference>
<evidence type="ECO:0000256" key="4">
    <source>
        <dbReference type="ARBA" id="ARBA00022729"/>
    </source>
</evidence>
<gene>
    <name evidence="8" type="ORF">HMPREF3195_01906</name>
</gene>
<evidence type="ECO:0000256" key="5">
    <source>
        <dbReference type="RuleBase" id="RU003512"/>
    </source>
</evidence>
<dbReference type="EMBL" id="LSQZ01000099">
    <property type="protein sequence ID" value="KXI10320.1"/>
    <property type="molecule type" value="Genomic_DNA"/>
</dbReference>